<evidence type="ECO:0000256" key="3">
    <source>
        <dbReference type="ARBA" id="ARBA00023125"/>
    </source>
</evidence>
<keyword evidence="2" id="KW-0805">Transcription regulation</keyword>
<feature type="compositionally biased region" description="Basic and acidic residues" evidence="6">
    <location>
        <begin position="9"/>
        <end position="39"/>
    </location>
</feature>
<dbReference type="PANTHER" id="PTHR31845:SF10">
    <property type="entry name" value="ZN(II)2CYS6 TRANSCRIPTION FACTOR (EUROFUNG)"/>
    <property type="match status" value="1"/>
</dbReference>
<evidence type="ECO:0008006" key="9">
    <source>
        <dbReference type="Google" id="ProtNLM"/>
    </source>
</evidence>
<dbReference type="PANTHER" id="PTHR31845">
    <property type="entry name" value="FINGER DOMAIN PROTEIN, PUTATIVE-RELATED"/>
    <property type="match status" value="1"/>
</dbReference>
<keyword evidence="4" id="KW-0804">Transcription</keyword>
<name>A0A9Q0ASV9_9PEZI</name>
<evidence type="ECO:0000256" key="5">
    <source>
        <dbReference type="ARBA" id="ARBA00023242"/>
    </source>
</evidence>
<evidence type="ECO:0000256" key="2">
    <source>
        <dbReference type="ARBA" id="ARBA00023015"/>
    </source>
</evidence>
<keyword evidence="3" id="KW-0238">DNA-binding</keyword>
<protein>
    <recommendedName>
        <fullName evidence="9">Transcription factor domain-containing protein</fullName>
    </recommendedName>
</protein>
<dbReference type="GO" id="GO:0000976">
    <property type="term" value="F:transcription cis-regulatory region binding"/>
    <property type="evidence" value="ECO:0007669"/>
    <property type="project" value="TreeGrafter"/>
</dbReference>
<evidence type="ECO:0000313" key="7">
    <source>
        <dbReference type="EMBL" id="KAI1875337.1"/>
    </source>
</evidence>
<feature type="region of interest" description="Disordered" evidence="6">
    <location>
        <begin position="1"/>
        <end position="44"/>
    </location>
</feature>
<gene>
    <name evidence="7" type="ORF">JX265_004395</name>
</gene>
<proteinExistence type="predicted"/>
<evidence type="ECO:0000313" key="8">
    <source>
        <dbReference type="Proteomes" id="UP000829685"/>
    </source>
</evidence>
<comment type="caution">
    <text evidence="7">The sequence shown here is derived from an EMBL/GenBank/DDBJ whole genome shotgun (WGS) entry which is preliminary data.</text>
</comment>
<organism evidence="7 8">
    <name type="scientific">Neoarthrinium moseri</name>
    <dbReference type="NCBI Taxonomy" id="1658444"/>
    <lineage>
        <taxon>Eukaryota</taxon>
        <taxon>Fungi</taxon>
        <taxon>Dikarya</taxon>
        <taxon>Ascomycota</taxon>
        <taxon>Pezizomycotina</taxon>
        <taxon>Sordariomycetes</taxon>
        <taxon>Xylariomycetidae</taxon>
        <taxon>Amphisphaeriales</taxon>
        <taxon>Apiosporaceae</taxon>
        <taxon>Neoarthrinium</taxon>
    </lineage>
</organism>
<comment type="subcellular location">
    <subcellularLocation>
        <location evidence="1">Nucleus</location>
    </subcellularLocation>
</comment>
<keyword evidence="8" id="KW-1185">Reference proteome</keyword>
<dbReference type="AlphaFoldDB" id="A0A9Q0ASV9"/>
<dbReference type="GO" id="GO:0000981">
    <property type="term" value="F:DNA-binding transcription factor activity, RNA polymerase II-specific"/>
    <property type="evidence" value="ECO:0007669"/>
    <property type="project" value="TreeGrafter"/>
</dbReference>
<keyword evidence="5" id="KW-0539">Nucleus</keyword>
<sequence length="575" mass="64524">MPTSSNRMHASDYESVEKAKTDQTLEPKDLAGAPRECEGSHYGTPSPALHGEYLDRNTFQAYGLNAYGPVTQHFDAEDLAAPPTRASFPPIGVSYAHDVPSGPGFGLTWSQASQALALFKVKMMPEFPFVVLERDVFAEQLCYESPLLFRSIMLAAAPVTLAQRKEMKRSISAYIGQRIIVLEERDLDLLQGLLVFIAWGNHSFYLDRYITNLIYLAVGLAHNLGITRLPPSCQQKVKQAVGAGDVDEAMRGRALTTVAEEFHTLEEMRAFLGCYYVLSVNSSQFCRQNSLQNDYMKYCLQYVTDSGDYWPDSYLVRMIRLQQVVDRISATFPAGSESGVPVQSLMRGIQPIHTQINEICGNIEQGQVQNMTFWMKYNYVLVRLYEPATRLSTTVTGQNALHRSQHLTSCLQAVKSFFTFLLSSTPADLLYRPFTCSAELITVTVTASRLLLLDVDGWDLDAARQTLDLVSIMDELIAAFDNASLLQKRRAVEPIEGGFLPKDNPDDEKEDVFIKYVHKIKWIKVWFQTQLVARGLVPPSEPDVVLPDVWSLDENAGNQFWLGLVNGSTWGSFEF</sequence>
<dbReference type="Proteomes" id="UP000829685">
    <property type="component" value="Unassembled WGS sequence"/>
</dbReference>
<dbReference type="EMBL" id="JAFIMR010000008">
    <property type="protein sequence ID" value="KAI1875337.1"/>
    <property type="molecule type" value="Genomic_DNA"/>
</dbReference>
<accession>A0A9Q0ASV9</accession>
<dbReference type="InterPro" id="IPR051089">
    <property type="entry name" value="prtT"/>
</dbReference>
<dbReference type="GO" id="GO:0005634">
    <property type="term" value="C:nucleus"/>
    <property type="evidence" value="ECO:0007669"/>
    <property type="project" value="UniProtKB-SubCell"/>
</dbReference>
<reference evidence="7" key="1">
    <citation type="submission" date="2021-03" db="EMBL/GenBank/DDBJ databases">
        <title>Revisited historic fungal species revealed as producer of novel bioactive compounds through whole genome sequencing and comparative genomics.</title>
        <authorList>
            <person name="Vignolle G.A."/>
            <person name="Hochenegger N."/>
            <person name="Mach R.L."/>
            <person name="Mach-Aigner A.R."/>
            <person name="Javad Rahimi M."/>
            <person name="Salim K.A."/>
            <person name="Chan C.M."/>
            <person name="Lim L.B.L."/>
            <person name="Cai F."/>
            <person name="Druzhinina I.S."/>
            <person name="U'Ren J.M."/>
            <person name="Derntl C."/>
        </authorList>
    </citation>
    <scope>NUCLEOTIDE SEQUENCE</scope>
    <source>
        <strain evidence="7">TUCIM 5799</strain>
    </source>
</reference>
<evidence type="ECO:0000256" key="1">
    <source>
        <dbReference type="ARBA" id="ARBA00004123"/>
    </source>
</evidence>
<evidence type="ECO:0000256" key="4">
    <source>
        <dbReference type="ARBA" id="ARBA00023163"/>
    </source>
</evidence>
<evidence type="ECO:0000256" key="6">
    <source>
        <dbReference type="SAM" id="MobiDB-lite"/>
    </source>
</evidence>